<dbReference type="RefSeq" id="WP_073850385.1">
    <property type="nucleotide sequence ID" value="NZ_LVWA01000002.1"/>
</dbReference>
<gene>
    <name evidence="2" type="ORF">A3841_07995</name>
</gene>
<protein>
    <recommendedName>
        <fullName evidence="4">YcxB family protein</fullName>
    </recommendedName>
</protein>
<name>A0A1Q5PI95_9BACT</name>
<keyword evidence="1" id="KW-1133">Transmembrane helix</keyword>
<dbReference type="EMBL" id="LVWA01000002">
    <property type="protein sequence ID" value="OKL41940.1"/>
    <property type="molecule type" value="Genomic_DNA"/>
</dbReference>
<comment type="caution">
    <text evidence="2">The sequence shown here is derived from an EMBL/GenBank/DDBJ whole genome shotgun (WGS) entry which is preliminary data.</text>
</comment>
<organism evidence="2 3">
    <name type="scientific">Pontibacter flavimaris</name>
    <dbReference type="NCBI Taxonomy" id="1797110"/>
    <lineage>
        <taxon>Bacteria</taxon>
        <taxon>Pseudomonadati</taxon>
        <taxon>Bacteroidota</taxon>
        <taxon>Cytophagia</taxon>
        <taxon>Cytophagales</taxon>
        <taxon>Hymenobacteraceae</taxon>
        <taxon>Pontibacter</taxon>
    </lineage>
</organism>
<dbReference type="AlphaFoldDB" id="A0A1Q5PI95"/>
<dbReference type="Proteomes" id="UP000186551">
    <property type="component" value="Unassembled WGS sequence"/>
</dbReference>
<dbReference type="OrthoDB" id="852821at2"/>
<keyword evidence="1" id="KW-0472">Membrane</keyword>
<proteinExistence type="predicted"/>
<dbReference type="STRING" id="1797110.A3841_07995"/>
<evidence type="ECO:0000256" key="1">
    <source>
        <dbReference type="SAM" id="Phobius"/>
    </source>
</evidence>
<feature type="transmembrane region" description="Helical" evidence="1">
    <location>
        <begin position="23"/>
        <end position="43"/>
    </location>
</feature>
<evidence type="ECO:0000313" key="2">
    <source>
        <dbReference type="EMBL" id="OKL41940.1"/>
    </source>
</evidence>
<feature type="transmembrane region" description="Helical" evidence="1">
    <location>
        <begin position="49"/>
        <end position="71"/>
    </location>
</feature>
<evidence type="ECO:0000313" key="3">
    <source>
        <dbReference type="Proteomes" id="UP000186551"/>
    </source>
</evidence>
<evidence type="ECO:0008006" key="4">
    <source>
        <dbReference type="Google" id="ProtNLM"/>
    </source>
</evidence>
<keyword evidence="3" id="KW-1185">Reference proteome</keyword>
<accession>A0A1Q5PI95</accession>
<keyword evidence="1" id="KW-0812">Transmembrane</keyword>
<sequence>MQDTSIRLFEDAYTIKPRSEKRLMLLALAAMALQFVLLLYIFFSQTFSAALVLLLLLSLLVPAYFVFSVWLDRNPHYRRHLTLHDEGVCYRPRFMQAEQEFEWGEVDYIKINMYKVLFVLKNVEEHEVSLEHIQNDRVLQQVKEQVLQTARLKGIEIH</sequence>
<reference evidence="2 3" key="1">
    <citation type="submission" date="2016-03" db="EMBL/GenBank/DDBJ databases">
        <title>Genome sequence of Pontibacter sp. nov., of the family cytophagaceae, isolated from marine sediment of the Yellow Sea, China.</title>
        <authorList>
            <person name="Zhang G."/>
            <person name="Zhang R."/>
        </authorList>
    </citation>
    <scope>NUCLEOTIDE SEQUENCE [LARGE SCALE GENOMIC DNA]</scope>
    <source>
        <strain evidence="2 3">S10-8</strain>
    </source>
</reference>